<dbReference type="OrthoDB" id="10019306at2"/>
<feature type="transmembrane region" description="Helical" evidence="1">
    <location>
        <begin position="79"/>
        <end position="100"/>
    </location>
</feature>
<keyword evidence="4" id="KW-1185">Reference proteome</keyword>
<keyword evidence="2" id="KW-0732">Signal</keyword>
<feature type="transmembrane region" description="Helical" evidence="1">
    <location>
        <begin position="183"/>
        <end position="204"/>
    </location>
</feature>
<feature type="chain" id="PRO_5018121482" description="Energy-coupling factor transport system substrate-specific component" evidence="2">
    <location>
        <begin position="22"/>
        <end position="295"/>
    </location>
</feature>
<dbReference type="Proteomes" id="UP000278222">
    <property type="component" value="Unassembled WGS sequence"/>
</dbReference>
<sequence>MARRIAAIFMLMLWLPTTVLAEVPPSLLATPAPASAPAPAPAPTAADPNLPLVAGLGAIAGVVGFNLLALGLQALPGGFAYGAGAVVAAEMSVAMSRVYAVGSAVAGGLAARWAHGQWPEEVDAALAAVTAWLPVDPDLLVAGIGAIAGVVAFNVLSAPIATVPLAGGLLAAVPYDIALGSRLVAGLSVVAGALGATAAYDWVTGHASDYGRAAVLAAGALGGIAAGNLLSGWAGTLPYYAGAGQAAASAATTFASASAQAASRVYVVTFGVMGAWAADWAWRAQAAPRMPAGPR</sequence>
<evidence type="ECO:0000313" key="4">
    <source>
        <dbReference type="Proteomes" id="UP000278222"/>
    </source>
</evidence>
<keyword evidence="1" id="KW-1133">Transmembrane helix</keyword>
<reference evidence="3 4" key="1">
    <citation type="submission" date="2018-11" db="EMBL/GenBank/DDBJ databases">
        <title>Genomic Encyclopedia of Type Strains, Phase IV (KMG-IV): sequencing the most valuable type-strain genomes for metagenomic binning, comparative biology and taxonomic classification.</title>
        <authorList>
            <person name="Goeker M."/>
        </authorList>
    </citation>
    <scope>NUCLEOTIDE SEQUENCE [LARGE SCALE GENOMIC DNA]</scope>
    <source>
        <strain evidence="3 4">DSM 5900</strain>
    </source>
</reference>
<evidence type="ECO:0008006" key="5">
    <source>
        <dbReference type="Google" id="ProtNLM"/>
    </source>
</evidence>
<keyword evidence="1" id="KW-0472">Membrane</keyword>
<keyword evidence="1" id="KW-0812">Transmembrane</keyword>
<dbReference type="EMBL" id="RJKX01000015">
    <property type="protein sequence ID" value="ROP84053.1"/>
    <property type="molecule type" value="Genomic_DNA"/>
</dbReference>
<protein>
    <recommendedName>
        <fullName evidence="5">Energy-coupling factor transport system substrate-specific component</fullName>
    </recommendedName>
</protein>
<feature type="transmembrane region" description="Helical" evidence="1">
    <location>
        <begin position="139"/>
        <end position="171"/>
    </location>
</feature>
<accession>A0A3N1KQH3</accession>
<evidence type="ECO:0000256" key="2">
    <source>
        <dbReference type="SAM" id="SignalP"/>
    </source>
</evidence>
<proteinExistence type="predicted"/>
<name>A0A3N1KQH3_9PROT</name>
<dbReference type="AlphaFoldDB" id="A0A3N1KQH3"/>
<dbReference type="RefSeq" id="WP_142235846.1">
    <property type="nucleotide sequence ID" value="NZ_AP019700.1"/>
</dbReference>
<evidence type="ECO:0000256" key="1">
    <source>
        <dbReference type="SAM" id="Phobius"/>
    </source>
</evidence>
<organism evidence="3 4">
    <name type="scientific">Stella humosa</name>
    <dbReference type="NCBI Taxonomy" id="94"/>
    <lineage>
        <taxon>Bacteria</taxon>
        <taxon>Pseudomonadati</taxon>
        <taxon>Pseudomonadota</taxon>
        <taxon>Alphaproteobacteria</taxon>
        <taxon>Rhodospirillales</taxon>
        <taxon>Stellaceae</taxon>
        <taxon>Stella</taxon>
    </lineage>
</organism>
<comment type="caution">
    <text evidence="3">The sequence shown here is derived from an EMBL/GenBank/DDBJ whole genome shotgun (WGS) entry which is preliminary data.</text>
</comment>
<feature type="transmembrane region" description="Helical" evidence="1">
    <location>
        <begin position="52"/>
        <end position="72"/>
    </location>
</feature>
<feature type="transmembrane region" description="Helical" evidence="1">
    <location>
        <begin position="210"/>
        <end position="230"/>
    </location>
</feature>
<feature type="signal peptide" evidence="2">
    <location>
        <begin position="1"/>
        <end position="21"/>
    </location>
</feature>
<evidence type="ECO:0000313" key="3">
    <source>
        <dbReference type="EMBL" id="ROP84053.1"/>
    </source>
</evidence>
<gene>
    <name evidence="3" type="ORF">EDC65_3400</name>
</gene>